<dbReference type="CDD" id="cd00067">
    <property type="entry name" value="GAL4"/>
    <property type="match status" value="1"/>
</dbReference>
<protein>
    <recommendedName>
        <fullName evidence="2">Zn(2)-C6 fungal-type domain-containing protein</fullName>
    </recommendedName>
</protein>
<dbReference type="AlphaFoldDB" id="A0A6A6IH03"/>
<evidence type="ECO:0000313" key="3">
    <source>
        <dbReference type="EMBL" id="KAF2249318.1"/>
    </source>
</evidence>
<gene>
    <name evidence="3" type="ORF">BU26DRAFT_316188</name>
</gene>
<dbReference type="GO" id="GO:0000981">
    <property type="term" value="F:DNA-binding transcription factor activity, RNA polymerase II-specific"/>
    <property type="evidence" value="ECO:0007669"/>
    <property type="project" value="InterPro"/>
</dbReference>
<sequence>MTGVIKSNRCGTCRKRKVKCDEAKPVCGPCRKGGRACEEPVSRVKFTKPKDLSGAETHQLKPANKPTNALQPCDDIAVIRTAGTEHGASFQTLRLGRLRKPLEKTNNRDSGRTAAIIRPPALSPVESLQLILLETFSYANPGLRLAFVANYLREVPSRLGHSAALDNAVACLVHSHTLACSRRFPGNDRKQGSLYAKTLQSLQAALVDPVEGYSDNTLAAVTIMSRVETLGGGPDGPHFINHAGGASKLIQVRGPSYYQSSFAKLLFLSQRGPSVAVALVRGEDCYLDAPEWRSISCADVHSCQADWLADEMERELTALPSLMRRVRQFHSSSNAAERASVLKQAQQLRRAIQATSEFVTQSVENKVDVFEVPSRVGDTLFPTIYQFSTRTLADVCAFYWGVTIILDTIIARFLPLTSQSAMEILRDRCIRARQQICMSYEYCEQFWPMGCMYMSGPLIMAYHGATAEERLWIMLKLWRIGELMPQVQTFWGPVGLEIASRYFFGEPLKLVRDRSDGEDAYRMSFEENMDDMTKKIKAL</sequence>
<dbReference type="RefSeq" id="XP_033684322.1">
    <property type="nucleotide sequence ID" value="XM_033821985.1"/>
</dbReference>
<keyword evidence="1" id="KW-0539">Nucleus</keyword>
<reference evidence="3" key="1">
    <citation type="journal article" date="2020" name="Stud. Mycol.">
        <title>101 Dothideomycetes genomes: a test case for predicting lifestyles and emergence of pathogens.</title>
        <authorList>
            <person name="Haridas S."/>
            <person name="Albert R."/>
            <person name="Binder M."/>
            <person name="Bloem J."/>
            <person name="Labutti K."/>
            <person name="Salamov A."/>
            <person name="Andreopoulos B."/>
            <person name="Baker S."/>
            <person name="Barry K."/>
            <person name="Bills G."/>
            <person name="Bluhm B."/>
            <person name="Cannon C."/>
            <person name="Castanera R."/>
            <person name="Culley D."/>
            <person name="Daum C."/>
            <person name="Ezra D."/>
            <person name="Gonzalez J."/>
            <person name="Henrissat B."/>
            <person name="Kuo A."/>
            <person name="Liang C."/>
            <person name="Lipzen A."/>
            <person name="Lutzoni F."/>
            <person name="Magnuson J."/>
            <person name="Mondo S."/>
            <person name="Nolan M."/>
            <person name="Ohm R."/>
            <person name="Pangilinan J."/>
            <person name="Park H.-J."/>
            <person name="Ramirez L."/>
            <person name="Alfaro M."/>
            <person name="Sun H."/>
            <person name="Tritt A."/>
            <person name="Yoshinaga Y."/>
            <person name="Zwiers L.-H."/>
            <person name="Turgeon B."/>
            <person name="Goodwin S."/>
            <person name="Spatafora J."/>
            <person name="Crous P."/>
            <person name="Grigoriev I."/>
        </authorList>
    </citation>
    <scope>NUCLEOTIDE SEQUENCE</scope>
    <source>
        <strain evidence="3">CBS 122368</strain>
    </source>
</reference>
<dbReference type="Pfam" id="PF00172">
    <property type="entry name" value="Zn_clus"/>
    <property type="match status" value="1"/>
</dbReference>
<dbReference type="InterPro" id="IPR001138">
    <property type="entry name" value="Zn2Cys6_DnaBD"/>
</dbReference>
<name>A0A6A6IH03_9PLEO</name>
<accession>A0A6A6IH03</accession>
<dbReference type="InterPro" id="IPR053178">
    <property type="entry name" value="Osmoadaptation_assoc"/>
</dbReference>
<dbReference type="SMART" id="SM00066">
    <property type="entry name" value="GAL4"/>
    <property type="match status" value="1"/>
</dbReference>
<organism evidence="3 4">
    <name type="scientific">Trematosphaeria pertusa</name>
    <dbReference type="NCBI Taxonomy" id="390896"/>
    <lineage>
        <taxon>Eukaryota</taxon>
        <taxon>Fungi</taxon>
        <taxon>Dikarya</taxon>
        <taxon>Ascomycota</taxon>
        <taxon>Pezizomycotina</taxon>
        <taxon>Dothideomycetes</taxon>
        <taxon>Pleosporomycetidae</taxon>
        <taxon>Pleosporales</taxon>
        <taxon>Massarineae</taxon>
        <taxon>Trematosphaeriaceae</taxon>
        <taxon>Trematosphaeria</taxon>
    </lineage>
</organism>
<proteinExistence type="predicted"/>
<evidence type="ECO:0000313" key="4">
    <source>
        <dbReference type="Proteomes" id="UP000800094"/>
    </source>
</evidence>
<dbReference type="Proteomes" id="UP000800094">
    <property type="component" value="Unassembled WGS sequence"/>
</dbReference>
<dbReference type="PANTHER" id="PTHR38111">
    <property type="entry name" value="ZN(2)-C6 FUNGAL-TYPE DOMAIN-CONTAINING PROTEIN-RELATED"/>
    <property type="match status" value="1"/>
</dbReference>
<dbReference type="SUPFAM" id="SSF57701">
    <property type="entry name" value="Zn2/Cys6 DNA-binding domain"/>
    <property type="match status" value="1"/>
</dbReference>
<evidence type="ECO:0000259" key="2">
    <source>
        <dbReference type="PROSITE" id="PS50048"/>
    </source>
</evidence>
<dbReference type="InterPro" id="IPR036864">
    <property type="entry name" value="Zn2-C6_fun-type_DNA-bd_sf"/>
</dbReference>
<dbReference type="Gene3D" id="4.10.240.10">
    <property type="entry name" value="Zn(2)-C6 fungal-type DNA-binding domain"/>
    <property type="match status" value="1"/>
</dbReference>
<dbReference type="GeneID" id="54575315"/>
<dbReference type="PANTHER" id="PTHR38111:SF2">
    <property type="entry name" value="FINGER DOMAIN PROTEIN, PUTATIVE (AFU_ORTHOLOGUE AFUA_1G01560)-RELATED"/>
    <property type="match status" value="1"/>
</dbReference>
<dbReference type="EMBL" id="ML987195">
    <property type="protein sequence ID" value="KAF2249318.1"/>
    <property type="molecule type" value="Genomic_DNA"/>
</dbReference>
<dbReference type="PROSITE" id="PS50048">
    <property type="entry name" value="ZN2_CY6_FUNGAL_2"/>
    <property type="match status" value="1"/>
</dbReference>
<feature type="domain" description="Zn(2)-C6 fungal-type" evidence="2">
    <location>
        <begin position="9"/>
        <end position="37"/>
    </location>
</feature>
<evidence type="ECO:0000256" key="1">
    <source>
        <dbReference type="ARBA" id="ARBA00023242"/>
    </source>
</evidence>
<dbReference type="OrthoDB" id="4314040at2759"/>
<keyword evidence="4" id="KW-1185">Reference proteome</keyword>
<dbReference type="GO" id="GO:0008270">
    <property type="term" value="F:zinc ion binding"/>
    <property type="evidence" value="ECO:0007669"/>
    <property type="project" value="InterPro"/>
</dbReference>